<feature type="domain" description="BIG2" evidence="1">
    <location>
        <begin position="302"/>
        <end position="383"/>
    </location>
</feature>
<gene>
    <name evidence="2" type="ordered locus">VV0159</name>
</gene>
<dbReference type="EMBL" id="BA000037">
    <property type="protein sequence ID" value="BAC92923.1"/>
    <property type="molecule type" value="Genomic_DNA"/>
</dbReference>
<evidence type="ECO:0000313" key="2">
    <source>
        <dbReference type="EMBL" id="BAC92923.1"/>
    </source>
</evidence>
<dbReference type="InterPro" id="IPR008964">
    <property type="entry name" value="Invasin/intimin_cell_adhesion"/>
</dbReference>
<dbReference type="AlphaFoldDB" id="Q7MQ49"/>
<feature type="domain" description="BIG2" evidence="1">
    <location>
        <begin position="128"/>
        <end position="209"/>
    </location>
</feature>
<dbReference type="KEGG" id="vvy:VV0159"/>
<accession>Q7MQ49</accession>
<dbReference type="PATRIC" id="fig|196600.6.peg.202"/>
<dbReference type="SMART" id="SM00635">
    <property type="entry name" value="BID_2"/>
    <property type="match status" value="4"/>
</dbReference>
<dbReference type="STRING" id="672.VV93_v1c01470"/>
<evidence type="ECO:0000259" key="1">
    <source>
        <dbReference type="SMART" id="SM00635"/>
    </source>
</evidence>
<name>Q7MQ49_VIBVY</name>
<feature type="domain" description="BIG2" evidence="1">
    <location>
        <begin position="215"/>
        <end position="296"/>
    </location>
</feature>
<reference evidence="2 3" key="1">
    <citation type="journal article" date="2003" name="Genome Res.">
        <title>Comparative genome analysis of Vibrio vulnificus, a marine pathogen.</title>
        <authorList>
            <person name="Chen C.Y."/>
            <person name="Wu K.M."/>
            <person name="Chang Y.C."/>
            <person name="Chang C.H."/>
            <person name="Tsai H.C."/>
            <person name="Liao T.L."/>
            <person name="Liu Y.M."/>
            <person name="Chen H.J."/>
            <person name="Shen A.B."/>
            <person name="Li J.C."/>
            <person name="Su T.L."/>
            <person name="Shao C.P."/>
            <person name="Lee C.T."/>
            <person name="Hor L.I."/>
            <person name="Tsai S.F."/>
        </authorList>
    </citation>
    <scope>NUCLEOTIDE SEQUENCE [LARGE SCALE GENOMIC DNA]</scope>
    <source>
        <strain evidence="2 3">YJ016</strain>
    </source>
</reference>
<protein>
    <submittedName>
        <fullName evidence="2">Bacterial surface protein</fullName>
    </submittedName>
</protein>
<dbReference type="Gene3D" id="2.60.40.1080">
    <property type="match status" value="4"/>
</dbReference>
<dbReference type="SUPFAM" id="SSF49373">
    <property type="entry name" value="Invasin/intimin cell-adhesion fragments"/>
    <property type="match status" value="3"/>
</dbReference>
<dbReference type="RefSeq" id="WP_011149166.1">
    <property type="nucleotide sequence ID" value="NC_005139.1"/>
</dbReference>
<organism evidence="2 3">
    <name type="scientific">Vibrio vulnificus (strain YJ016)</name>
    <dbReference type="NCBI Taxonomy" id="196600"/>
    <lineage>
        <taxon>Bacteria</taxon>
        <taxon>Pseudomonadati</taxon>
        <taxon>Pseudomonadota</taxon>
        <taxon>Gammaproteobacteria</taxon>
        <taxon>Vibrionales</taxon>
        <taxon>Vibrionaceae</taxon>
        <taxon>Vibrio</taxon>
    </lineage>
</organism>
<sequence>MPIKKRYVFLIFISLIINGCNSEDNSLNNVKENEIRSIQITFSPKTKGISSYSIAKGNCIKFIATAIYLDNSSVDVTKDVIWKSEASNVLAIDSKGEAKGKDIGSSKIQASIGNVHSNAVNIEVTDAIITSIQITPSAASLAKGQTQPLTATAIFSDDTSFPVTESVTWKSEDTNIATVTNKGVLNAINSGIVEIFANKDGVTSNAVNIEVTDAIITSIQITPSAASLAKGQTQPLTATAIFSDDTSFPVTESVTWKSEDTNIATVTNKGVLNAINSGIVEIFANKDGVASNAVNIEVTDAIITSIQITPSAASLAKGQTQTLTATAIFSDDTSFPVTESVTWKSEDTNIATVTNKGVLNAINSGIVEIFANKDGVTSNAVNIEVTDFLSKHFSIDVYDTNNNTFSSREITQSNNNKFNGNGFSIALLGNEFKVIPISDQRIISERSQSIYDEDNSIIGFIAEVAVSSEIDDPSIDYTYISIYENRTSQNKLNGIYSGKYYFRRTPGARASIIDISFDLNNETCFVDYGGFPFLKCSDVYITNGQLTAVLESIDNGSKLFYGKIQANIYGKNNNNISGFVIDKNVGNGGVYSSDILILNKNR</sequence>
<evidence type="ECO:0000313" key="3">
    <source>
        <dbReference type="Proteomes" id="UP000002675"/>
    </source>
</evidence>
<proteinExistence type="predicted"/>
<dbReference type="InterPro" id="IPR003343">
    <property type="entry name" value="Big_2"/>
</dbReference>
<dbReference type="HOGENOM" id="CLU_453368_0_0_6"/>
<feature type="domain" description="BIG2" evidence="1">
    <location>
        <begin position="43"/>
        <end position="122"/>
    </location>
</feature>
<dbReference type="eggNOG" id="COG5492">
    <property type="taxonomic scope" value="Bacteria"/>
</dbReference>
<dbReference type="Pfam" id="PF02368">
    <property type="entry name" value="Big_2"/>
    <property type="match status" value="3"/>
</dbReference>
<dbReference type="Proteomes" id="UP000002675">
    <property type="component" value="Chromosome I"/>
</dbReference>